<dbReference type="Proteomes" id="UP001277972">
    <property type="component" value="Unassembled WGS sequence"/>
</dbReference>
<accession>A0ACC6M3M5</accession>
<protein>
    <submittedName>
        <fullName evidence="1">Chromate transporter</fullName>
    </submittedName>
</protein>
<gene>
    <name evidence="1" type="ORF">SH601_06130</name>
</gene>
<evidence type="ECO:0000313" key="2">
    <source>
        <dbReference type="Proteomes" id="UP001277972"/>
    </source>
</evidence>
<reference evidence="1" key="1">
    <citation type="submission" date="2023-11" db="EMBL/GenBank/DDBJ databases">
        <title>Gracilibacillus pellucida a moderately halophilic bacterium isolated from saline soil in Xinjiang province.</title>
        <authorList>
            <person name="Zhang Z."/>
            <person name="Tan F."/>
            <person name="Wang Y."/>
            <person name="Xia M."/>
        </authorList>
    </citation>
    <scope>NUCLEOTIDE SEQUENCE</scope>
    <source>
        <strain evidence="1">S3-1-1</strain>
    </source>
</reference>
<evidence type="ECO:0000313" key="1">
    <source>
        <dbReference type="EMBL" id="MDX8045561.1"/>
    </source>
</evidence>
<comment type="caution">
    <text evidence="1">The sequence shown here is derived from an EMBL/GenBank/DDBJ whole genome shotgun (WGS) entry which is preliminary data.</text>
</comment>
<dbReference type="EMBL" id="JAWZSR010000003">
    <property type="protein sequence ID" value="MDX8045561.1"/>
    <property type="molecule type" value="Genomic_DNA"/>
</dbReference>
<keyword evidence="2" id="KW-1185">Reference proteome</keyword>
<name>A0ACC6M3M5_9BACI</name>
<sequence>MDWKLQKDIATAFFRSSILGYGGGPSAIPLVHKEVVERYNWMDDDEFADVLALGNTLPGPINTKMAGYIGYRIGGLFGMINGIIVTALPTVVIMIALIGVLSAYRDSRIVNGMTEAIGPLVAVMLFTLTYSFLKQSKKNVGWMLTIVLSVLSFIALQFLHIHPGIVIAALLLIALLSPVKQSNKEEKTT</sequence>
<organism evidence="1 2">
    <name type="scientific">Gracilibacillus pellucidus</name>
    <dbReference type="NCBI Taxonomy" id="3095368"/>
    <lineage>
        <taxon>Bacteria</taxon>
        <taxon>Bacillati</taxon>
        <taxon>Bacillota</taxon>
        <taxon>Bacilli</taxon>
        <taxon>Bacillales</taxon>
        <taxon>Bacillaceae</taxon>
        <taxon>Gracilibacillus</taxon>
    </lineage>
</organism>
<proteinExistence type="predicted"/>